<dbReference type="EMBL" id="VIKR01000002">
    <property type="protein sequence ID" value="TQV75372.1"/>
    <property type="molecule type" value="Genomic_DNA"/>
</dbReference>
<name>A0A545TDS7_9GAMM</name>
<proteinExistence type="inferred from homology"/>
<evidence type="ECO:0000259" key="8">
    <source>
        <dbReference type="Pfam" id="PF12038"/>
    </source>
</evidence>
<dbReference type="AlphaFoldDB" id="A0A545TDS7"/>
<dbReference type="GO" id="GO:0016438">
    <property type="term" value="F:tRNA-queuosine(34) beta-mannosyltransferase activity"/>
    <property type="evidence" value="ECO:0007669"/>
    <property type="project" value="UniProtKB-EC"/>
</dbReference>
<evidence type="ECO:0000256" key="1">
    <source>
        <dbReference type="ARBA" id="ARBA00009481"/>
    </source>
</evidence>
<comment type="similarity">
    <text evidence="1">Belongs to the glycosyltransferase group 1 family. Glycosyltransferase 4 subfamily.</text>
</comment>
<evidence type="ECO:0000256" key="2">
    <source>
        <dbReference type="ARBA" id="ARBA00022676"/>
    </source>
</evidence>
<keyword evidence="2" id="KW-0328">Glycosyltransferase</keyword>
<dbReference type="PANTHER" id="PTHR13615:SF3">
    <property type="entry name" value="GLYCOSYLTRANSFERASE-LIKE DOMAIN-CONTAINING PROTEIN 1"/>
    <property type="match status" value="1"/>
</dbReference>
<evidence type="ECO:0000313" key="9">
    <source>
        <dbReference type="EMBL" id="TQV75372.1"/>
    </source>
</evidence>
<dbReference type="InterPro" id="IPR022701">
    <property type="entry name" value="QTMAN_N"/>
</dbReference>
<evidence type="ECO:0000256" key="3">
    <source>
        <dbReference type="ARBA" id="ARBA00022679"/>
    </source>
</evidence>
<dbReference type="InterPro" id="IPR001296">
    <property type="entry name" value="Glyco_trans_1"/>
</dbReference>
<gene>
    <name evidence="9" type="ORF">FLL45_10605</name>
</gene>
<protein>
    <recommendedName>
        <fullName evidence="5">tRNA-queuosine alpha-mannosyltransferase</fullName>
        <ecNumber evidence="4">2.4.1.110</ecNumber>
    </recommendedName>
</protein>
<dbReference type="Pfam" id="PF00534">
    <property type="entry name" value="Glycos_transf_1"/>
    <property type="match status" value="1"/>
</dbReference>
<dbReference type="Proteomes" id="UP000317839">
    <property type="component" value="Unassembled WGS sequence"/>
</dbReference>
<dbReference type="OrthoDB" id="9792163at2"/>
<dbReference type="CDD" id="cd01635">
    <property type="entry name" value="Glycosyltransferase_GTB-type"/>
    <property type="match status" value="1"/>
</dbReference>
<feature type="domain" description="tRNA-queuosine alpha-mannosyltransferase N-terminal" evidence="8">
    <location>
        <begin position="5"/>
        <end position="174"/>
    </location>
</feature>
<comment type="caution">
    <text evidence="9">The sequence shown here is derived from an EMBL/GenBank/DDBJ whole genome shotgun (WGS) entry which is preliminary data.</text>
</comment>
<organism evidence="9 10">
    <name type="scientific">Aliikangiella marina</name>
    <dbReference type="NCBI Taxonomy" id="1712262"/>
    <lineage>
        <taxon>Bacteria</taxon>
        <taxon>Pseudomonadati</taxon>
        <taxon>Pseudomonadota</taxon>
        <taxon>Gammaproteobacteria</taxon>
        <taxon>Oceanospirillales</taxon>
        <taxon>Pleioneaceae</taxon>
        <taxon>Aliikangiella</taxon>
    </lineage>
</organism>
<reference evidence="9 10" key="1">
    <citation type="submission" date="2019-06" db="EMBL/GenBank/DDBJ databases">
        <title>Draft genome of Aliikangiella marina GYP-15.</title>
        <authorList>
            <person name="Wang G."/>
        </authorList>
    </citation>
    <scope>NUCLEOTIDE SEQUENCE [LARGE SCALE GENOMIC DNA]</scope>
    <source>
        <strain evidence="9 10">GYP-15</strain>
    </source>
</reference>
<dbReference type="SUPFAM" id="SSF53756">
    <property type="entry name" value="UDP-Glycosyltransferase/glycogen phosphorylase"/>
    <property type="match status" value="1"/>
</dbReference>
<dbReference type="Gene3D" id="3.40.50.2000">
    <property type="entry name" value="Glycogen Phosphorylase B"/>
    <property type="match status" value="1"/>
</dbReference>
<dbReference type="RefSeq" id="WP_142941987.1">
    <property type="nucleotide sequence ID" value="NZ_VIKR01000002.1"/>
</dbReference>
<sequence>MNKPKILLISGYDAASHRHWQECLASVLDGFEWTQIALPARNFSWRVRGSALNLYAEYSQQLADDYDLTIATSMVDLAALRGLVPKVSQVPNILYFHENQFVYPISKDQPNILNAQLSSLYSALSADEVWFNSEYNRQSFVQGARTLLKKLPDRFDGKLLEGLTARSRILPVPLKLSPSAHIPLKTVANPPHILWNHRWEYDKQPEVFFEALQRLKQNGTAFEVSVVGESFREIPPCFEVAKQQLSAEILNWGYQPREKYLQILAQADLVVSSAIHDFQGLSVLEAIGQHCLPIAPNRLVYPEYIPANYLYEVGDNSCSESEQLARHLMTHINSKDFQPIDINRFYLQDLMPKYRQRILELISSA</sequence>
<evidence type="ECO:0000256" key="4">
    <source>
        <dbReference type="ARBA" id="ARBA00044517"/>
    </source>
</evidence>
<dbReference type="Pfam" id="PF12038">
    <property type="entry name" value="QTMAN_N"/>
    <property type="match status" value="1"/>
</dbReference>
<dbReference type="EC" id="2.4.1.110" evidence="4"/>
<evidence type="ECO:0000259" key="7">
    <source>
        <dbReference type="Pfam" id="PF00534"/>
    </source>
</evidence>
<evidence type="ECO:0000256" key="6">
    <source>
        <dbReference type="ARBA" id="ARBA00048439"/>
    </source>
</evidence>
<evidence type="ECO:0000313" key="10">
    <source>
        <dbReference type="Proteomes" id="UP000317839"/>
    </source>
</evidence>
<evidence type="ECO:0000256" key="5">
    <source>
        <dbReference type="ARBA" id="ARBA00044539"/>
    </source>
</evidence>
<feature type="domain" description="Glycosyl transferase family 1" evidence="7">
    <location>
        <begin position="189"/>
        <end position="310"/>
    </location>
</feature>
<dbReference type="PANTHER" id="PTHR13615">
    <property type="entry name" value="GLYCOSYLTRANSFERASE-LIKE 1"/>
    <property type="match status" value="1"/>
</dbReference>
<keyword evidence="3" id="KW-0808">Transferase</keyword>
<keyword evidence="10" id="KW-1185">Reference proteome</keyword>
<accession>A0A545TDS7</accession>
<comment type="catalytic activity">
    <reaction evidence="6">
        <text>queuosine(34) in tRNA(Asp) + GDP-alpha-D-mannose = O-4''-alpha-D-mannosylqueuosine(34) in tRNA(Asp) + GDP + H(+)</text>
        <dbReference type="Rhea" id="RHEA:12885"/>
        <dbReference type="Rhea" id="RHEA-COMP:18572"/>
        <dbReference type="Rhea" id="RHEA-COMP:18581"/>
        <dbReference type="ChEBI" id="CHEBI:15378"/>
        <dbReference type="ChEBI" id="CHEBI:57527"/>
        <dbReference type="ChEBI" id="CHEBI:58189"/>
        <dbReference type="ChEBI" id="CHEBI:194431"/>
        <dbReference type="ChEBI" id="CHEBI:194442"/>
        <dbReference type="EC" id="2.4.1.110"/>
    </reaction>
    <physiologicalReaction direction="left-to-right" evidence="6">
        <dbReference type="Rhea" id="RHEA:12886"/>
    </physiologicalReaction>
</comment>
<dbReference type="InterPro" id="IPR051862">
    <property type="entry name" value="GT-like_domain_containing_1"/>
</dbReference>